<feature type="compositionally biased region" description="Polar residues" evidence="10">
    <location>
        <begin position="116"/>
        <end position="126"/>
    </location>
</feature>
<evidence type="ECO:0000256" key="5">
    <source>
        <dbReference type="ARBA" id="ARBA00022553"/>
    </source>
</evidence>
<feature type="compositionally biased region" description="Basic and acidic residues" evidence="10">
    <location>
        <begin position="137"/>
        <end position="155"/>
    </location>
</feature>
<keyword evidence="8" id="KW-0539">Nucleus</keyword>
<dbReference type="Ensembl" id="ENSEBUT00000020960.1">
    <property type="protein sequence ID" value="ENSEBUP00000020384.1"/>
    <property type="gene ID" value="ENSEBUG00000012637.1"/>
</dbReference>
<protein>
    <recommendedName>
        <fullName evidence="4">PEST proteolytic signal-containing nuclear protein</fullName>
    </recommendedName>
</protein>
<dbReference type="GO" id="GO:0005634">
    <property type="term" value="C:nucleus"/>
    <property type="evidence" value="ECO:0007669"/>
    <property type="project" value="UniProtKB-SubCell"/>
</dbReference>
<dbReference type="Proteomes" id="UP000694388">
    <property type="component" value="Unplaced"/>
</dbReference>
<dbReference type="InterPro" id="IPR029169">
    <property type="entry name" value="PCNP"/>
</dbReference>
<feature type="compositionally biased region" description="Low complexity" evidence="10">
    <location>
        <begin position="41"/>
        <end position="53"/>
    </location>
</feature>
<comment type="subcellular location">
    <subcellularLocation>
        <location evidence="2">Nucleus</location>
    </subcellularLocation>
</comment>
<dbReference type="AlphaFoldDB" id="A0A8C4QVP1"/>
<organism evidence="11 12">
    <name type="scientific">Eptatretus burgeri</name>
    <name type="common">Inshore hagfish</name>
    <dbReference type="NCBI Taxonomy" id="7764"/>
    <lineage>
        <taxon>Eukaryota</taxon>
        <taxon>Metazoa</taxon>
        <taxon>Chordata</taxon>
        <taxon>Craniata</taxon>
        <taxon>Vertebrata</taxon>
        <taxon>Cyclostomata</taxon>
        <taxon>Myxini</taxon>
        <taxon>Myxiniformes</taxon>
        <taxon>Myxinidae</taxon>
        <taxon>Eptatretinae</taxon>
        <taxon>Eptatretus</taxon>
    </lineage>
</organism>
<keyword evidence="7" id="KW-0007">Acetylation</keyword>
<evidence type="ECO:0000256" key="2">
    <source>
        <dbReference type="ARBA" id="ARBA00004123"/>
    </source>
</evidence>
<evidence type="ECO:0000256" key="3">
    <source>
        <dbReference type="ARBA" id="ARBA00011097"/>
    </source>
</evidence>
<comment type="function">
    <text evidence="1">May be involved in cell cycle regulation.</text>
</comment>
<evidence type="ECO:0000256" key="4">
    <source>
        <dbReference type="ARBA" id="ARBA00022059"/>
    </source>
</evidence>
<dbReference type="Pfam" id="PF15473">
    <property type="entry name" value="PCNP"/>
    <property type="match status" value="1"/>
</dbReference>
<feature type="compositionally biased region" description="Basic and acidic residues" evidence="10">
    <location>
        <begin position="1"/>
        <end position="13"/>
    </location>
</feature>
<keyword evidence="12" id="KW-1185">Reference proteome</keyword>
<proteinExistence type="predicted"/>
<evidence type="ECO:0000256" key="10">
    <source>
        <dbReference type="SAM" id="MobiDB-lite"/>
    </source>
</evidence>
<evidence type="ECO:0000256" key="7">
    <source>
        <dbReference type="ARBA" id="ARBA00022990"/>
    </source>
</evidence>
<evidence type="ECO:0000256" key="6">
    <source>
        <dbReference type="ARBA" id="ARBA00022843"/>
    </source>
</evidence>
<keyword evidence="5" id="KW-0597">Phosphoprotein</keyword>
<dbReference type="Ensembl" id="ENSEBUT00000020950.1">
    <property type="protein sequence ID" value="ENSEBUP00000020374.1"/>
    <property type="gene ID" value="ENSEBUG00000012637.1"/>
</dbReference>
<keyword evidence="9" id="KW-0131">Cell cycle</keyword>
<evidence type="ECO:0000256" key="1">
    <source>
        <dbReference type="ARBA" id="ARBA00002646"/>
    </source>
</evidence>
<evidence type="ECO:0000313" key="11">
    <source>
        <dbReference type="Ensembl" id="ENSEBUP00000020384.1"/>
    </source>
</evidence>
<comment type="subunit">
    <text evidence="3">Interacts with UHRF2/NIRF.</text>
</comment>
<evidence type="ECO:0000256" key="9">
    <source>
        <dbReference type="ARBA" id="ARBA00023306"/>
    </source>
</evidence>
<keyword evidence="6" id="KW-0832">Ubl conjugation</keyword>
<dbReference type="GeneTree" id="ENSGT00390000010218"/>
<evidence type="ECO:0000256" key="8">
    <source>
        <dbReference type="ARBA" id="ARBA00023242"/>
    </source>
</evidence>
<feature type="compositionally biased region" description="Basic and acidic residues" evidence="10">
    <location>
        <begin position="73"/>
        <end position="86"/>
    </location>
</feature>
<name>A0A8C4QVP1_EPTBU</name>
<sequence>MAERRSLEKRPLDDDPPSPPSALMAEGPAPAKLVKSDAQDDSPPSSDADSQQPTAQPQNKTAITIRLGATKQKQKDGISLRPKKADVAAAFNESDSEPEEMPPEAKMRMKNIGRDTPTSAGPNSFNKSKHGFSDNQRQWERKMKGKGEEIKPEGN</sequence>
<feature type="region of interest" description="Disordered" evidence="10">
    <location>
        <begin position="1"/>
        <end position="155"/>
    </location>
</feature>
<dbReference type="PANTHER" id="PTHR16523:SF6">
    <property type="entry name" value="PEST PROTEOLYTIC SIGNAL-CONTAINING NUCLEAR PROTEIN"/>
    <property type="match status" value="1"/>
</dbReference>
<dbReference type="GO" id="GO:0016567">
    <property type="term" value="P:protein ubiquitination"/>
    <property type="evidence" value="ECO:0007669"/>
    <property type="project" value="InterPro"/>
</dbReference>
<reference evidence="11" key="1">
    <citation type="submission" date="2025-05" db="UniProtKB">
        <authorList>
            <consortium name="Ensembl"/>
        </authorList>
    </citation>
    <scope>IDENTIFICATION</scope>
</reference>
<dbReference type="PANTHER" id="PTHR16523">
    <property type="entry name" value="PEST PROTEOLYTIC SIGNAL-CONTAINING NUCLEAR PROTEIN"/>
    <property type="match status" value="1"/>
</dbReference>
<dbReference type="GO" id="GO:0043161">
    <property type="term" value="P:proteasome-mediated ubiquitin-dependent protein catabolic process"/>
    <property type="evidence" value="ECO:0007669"/>
    <property type="project" value="TreeGrafter"/>
</dbReference>
<accession>A0A8C4QVP1</accession>
<evidence type="ECO:0000313" key="12">
    <source>
        <dbReference type="Proteomes" id="UP000694388"/>
    </source>
</evidence>